<keyword evidence="5" id="KW-0472">Membrane</keyword>
<dbReference type="Gene3D" id="1.10.287.950">
    <property type="entry name" value="Methyl-accepting chemotaxis protein"/>
    <property type="match status" value="1"/>
</dbReference>
<dbReference type="InterPro" id="IPR003660">
    <property type="entry name" value="HAMP_dom"/>
</dbReference>
<feature type="transmembrane region" description="Helical" evidence="5">
    <location>
        <begin position="187"/>
        <end position="205"/>
    </location>
</feature>
<sequence>MATKSRTPIILKLNGAISIVFILTVIAALSYSFSAESERTAEMGQYYASEATTFYFDSLNTMMLTGTMPERSILRKKMLNRPGIIEARVIRGQPVANQFGPGNEHEKVIDDLDRRALKGETISQFNEQDGQRIVTVITPFFATENTRGVNCLQCHTVPSGSVNGAIRVSYSLEELDNKMAAGHWTTIAVYIVLFAIGQGVLYLFFSNSLVNPIRALQARLQEIARGDGDLTVSLECRNHDELGDVANEFNTFTAKLRTTISEIKQSASALNNNAEHISTLSTQTANSANSQYSELDQTASAINQMSATVQEVANNAATAAETARQADDEANRGQAIVQQTVDSINKLATDVTNASDVIDKLGQETGNIGSILDVVKDIADQTNLLALNAAIEAARAGEHGRGFAVVADEVRGLAARTQESISEIHHMIESLQAGAKEAGDVMNAGRKQAESSVEQAASAGEAITAITAQVDIINDMNTQIASAAEQQSAVSEEVNRNIQNINQMADQTSENAQQASTASQQLSGAANKLSELLNQFKV</sequence>
<dbReference type="FunFam" id="1.10.287.950:FF:000001">
    <property type="entry name" value="Methyl-accepting chemotaxis sensory transducer"/>
    <property type="match status" value="1"/>
</dbReference>
<evidence type="ECO:0000256" key="1">
    <source>
        <dbReference type="ARBA" id="ARBA00004370"/>
    </source>
</evidence>
<evidence type="ECO:0000256" key="2">
    <source>
        <dbReference type="ARBA" id="ARBA00023224"/>
    </source>
</evidence>
<dbReference type="SUPFAM" id="SSF58104">
    <property type="entry name" value="Methyl-accepting chemotaxis protein (MCP) signaling domain"/>
    <property type="match status" value="1"/>
</dbReference>
<keyword evidence="5" id="KW-0812">Transmembrane</keyword>
<dbReference type="InterPro" id="IPR004089">
    <property type="entry name" value="MCPsignal_dom"/>
</dbReference>
<dbReference type="Pfam" id="PF00672">
    <property type="entry name" value="HAMP"/>
    <property type="match status" value="1"/>
</dbReference>
<evidence type="ECO:0000313" key="8">
    <source>
        <dbReference type="EMBL" id="HHJ80625.1"/>
    </source>
</evidence>
<dbReference type="PANTHER" id="PTHR32089">
    <property type="entry name" value="METHYL-ACCEPTING CHEMOTAXIS PROTEIN MCPB"/>
    <property type="match status" value="1"/>
</dbReference>
<feature type="domain" description="HAMP" evidence="7">
    <location>
        <begin position="207"/>
        <end position="261"/>
    </location>
</feature>
<dbReference type="CDD" id="cd11386">
    <property type="entry name" value="MCP_signal"/>
    <property type="match status" value="1"/>
</dbReference>
<evidence type="ECO:0000256" key="3">
    <source>
        <dbReference type="ARBA" id="ARBA00029447"/>
    </source>
</evidence>
<comment type="subcellular location">
    <subcellularLocation>
        <location evidence="1">Membrane</location>
    </subcellularLocation>
</comment>
<organism evidence="8">
    <name type="scientific">Candidatus Tenderia electrophaga</name>
    <dbReference type="NCBI Taxonomy" id="1748243"/>
    <lineage>
        <taxon>Bacteria</taxon>
        <taxon>Pseudomonadati</taxon>
        <taxon>Pseudomonadota</taxon>
        <taxon>Gammaproteobacteria</taxon>
        <taxon>Candidatus Tenderiales</taxon>
        <taxon>Candidatus Tenderiaceae</taxon>
        <taxon>Candidatus Tenderia</taxon>
    </lineage>
</organism>
<dbReference type="SMART" id="SM00304">
    <property type="entry name" value="HAMP"/>
    <property type="match status" value="1"/>
</dbReference>
<proteinExistence type="inferred from homology"/>
<feature type="transmembrane region" description="Helical" evidence="5">
    <location>
        <begin position="15"/>
        <end position="33"/>
    </location>
</feature>
<evidence type="ECO:0000259" key="7">
    <source>
        <dbReference type="PROSITE" id="PS50885"/>
    </source>
</evidence>
<dbReference type="GO" id="GO:0007165">
    <property type="term" value="P:signal transduction"/>
    <property type="evidence" value="ECO:0007669"/>
    <property type="project" value="UniProtKB-KW"/>
</dbReference>
<evidence type="ECO:0000256" key="5">
    <source>
        <dbReference type="SAM" id="Phobius"/>
    </source>
</evidence>
<comment type="caution">
    <text evidence="8">The sequence shown here is derived from an EMBL/GenBank/DDBJ whole genome shotgun (WGS) entry which is preliminary data.</text>
</comment>
<feature type="domain" description="Methyl-accepting transducer" evidence="6">
    <location>
        <begin position="266"/>
        <end position="502"/>
    </location>
</feature>
<keyword evidence="5" id="KW-1133">Transmembrane helix</keyword>
<keyword evidence="2 4" id="KW-0807">Transducer</keyword>
<dbReference type="AlphaFoldDB" id="A0A832N3A5"/>
<dbReference type="EMBL" id="DRNF01000202">
    <property type="protein sequence ID" value="HHJ80625.1"/>
    <property type="molecule type" value="Genomic_DNA"/>
</dbReference>
<dbReference type="PRINTS" id="PR00260">
    <property type="entry name" value="CHEMTRNSDUCR"/>
</dbReference>
<evidence type="ECO:0000256" key="4">
    <source>
        <dbReference type="PROSITE-ProRule" id="PRU00284"/>
    </source>
</evidence>
<dbReference type="PROSITE" id="PS50885">
    <property type="entry name" value="HAMP"/>
    <property type="match status" value="1"/>
</dbReference>
<dbReference type="Gene3D" id="3.30.450.290">
    <property type="match status" value="1"/>
</dbReference>
<dbReference type="GO" id="GO:0004888">
    <property type="term" value="F:transmembrane signaling receptor activity"/>
    <property type="evidence" value="ECO:0007669"/>
    <property type="project" value="InterPro"/>
</dbReference>
<protein>
    <submittedName>
        <fullName evidence="8">Methyl-accepting chemotaxis protein</fullName>
    </submittedName>
</protein>
<reference evidence="8" key="1">
    <citation type="journal article" date="2020" name="mSystems">
        <title>Genome- and Community-Level Interaction Insights into Carbon Utilization and Element Cycling Functions of Hydrothermarchaeota in Hydrothermal Sediment.</title>
        <authorList>
            <person name="Zhou Z."/>
            <person name="Liu Y."/>
            <person name="Xu W."/>
            <person name="Pan J."/>
            <person name="Luo Z.H."/>
            <person name="Li M."/>
        </authorList>
    </citation>
    <scope>NUCLEOTIDE SEQUENCE [LARGE SCALE GENOMIC DNA]</scope>
    <source>
        <strain evidence="8">HyVt-505</strain>
    </source>
</reference>
<gene>
    <name evidence="8" type="ORF">ENJ65_03225</name>
</gene>
<dbReference type="PROSITE" id="PS50111">
    <property type="entry name" value="CHEMOTAXIS_TRANSDUC_2"/>
    <property type="match status" value="1"/>
</dbReference>
<evidence type="ECO:0000259" key="6">
    <source>
        <dbReference type="PROSITE" id="PS50111"/>
    </source>
</evidence>
<dbReference type="PANTHER" id="PTHR32089:SF112">
    <property type="entry name" value="LYSOZYME-LIKE PROTEIN-RELATED"/>
    <property type="match status" value="1"/>
</dbReference>
<dbReference type="InterPro" id="IPR004090">
    <property type="entry name" value="Chemotax_Me-accpt_rcpt"/>
</dbReference>
<accession>A0A832N3A5</accession>
<name>A0A832N3A5_9GAMM</name>
<dbReference type="GO" id="GO:0006935">
    <property type="term" value="P:chemotaxis"/>
    <property type="evidence" value="ECO:0007669"/>
    <property type="project" value="InterPro"/>
</dbReference>
<dbReference type="Pfam" id="PF00015">
    <property type="entry name" value="MCPsignal"/>
    <property type="match status" value="1"/>
</dbReference>
<dbReference type="CDD" id="cd06225">
    <property type="entry name" value="HAMP"/>
    <property type="match status" value="1"/>
</dbReference>
<comment type="similarity">
    <text evidence="3">Belongs to the methyl-accepting chemotaxis (MCP) protein family.</text>
</comment>
<dbReference type="SMART" id="SM00283">
    <property type="entry name" value="MA"/>
    <property type="match status" value="1"/>
</dbReference>
<dbReference type="GO" id="GO:0016020">
    <property type="term" value="C:membrane"/>
    <property type="evidence" value="ECO:0007669"/>
    <property type="project" value="UniProtKB-SubCell"/>
</dbReference>
<dbReference type="Proteomes" id="UP000885832">
    <property type="component" value="Unassembled WGS sequence"/>
</dbReference>